<accession>A0A0C3DTS5</accession>
<proteinExistence type="inferred from homology"/>
<dbReference type="FunFam" id="3.40.309.10:FF:000012">
    <property type="entry name" value="Betaine aldehyde dehydrogenase"/>
    <property type="match status" value="1"/>
</dbReference>
<dbReference type="InterPro" id="IPR016162">
    <property type="entry name" value="Ald_DH_N"/>
</dbReference>
<evidence type="ECO:0000256" key="3">
    <source>
        <dbReference type="ARBA" id="ARBA00024226"/>
    </source>
</evidence>
<dbReference type="PANTHER" id="PTHR11699">
    <property type="entry name" value="ALDEHYDE DEHYDROGENASE-RELATED"/>
    <property type="match status" value="1"/>
</dbReference>
<dbReference type="EC" id="1.2.1.3" evidence="3"/>
<evidence type="ECO:0000256" key="4">
    <source>
        <dbReference type="ARBA" id="ARBA00049194"/>
    </source>
</evidence>
<protein>
    <recommendedName>
        <fullName evidence="3">aldehyde dehydrogenase (NAD(+))</fullName>
        <ecNumber evidence="3">1.2.1.3</ecNumber>
    </recommendedName>
</protein>
<evidence type="ECO:0000313" key="9">
    <source>
        <dbReference type="Proteomes" id="UP000054321"/>
    </source>
</evidence>
<comment type="catalytic activity">
    <reaction evidence="4">
        <text>an aldehyde + NAD(+) + H2O = a carboxylate + NADH + 2 H(+)</text>
        <dbReference type="Rhea" id="RHEA:16185"/>
        <dbReference type="ChEBI" id="CHEBI:15377"/>
        <dbReference type="ChEBI" id="CHEBI:15378"/>
        <dbReference type="ChEBI" id="CHEBI:17478"/>
        <dbReference type="ChEBI" id="CHEBI:29067"/>
        <dbReference type="ChEBI" id="CHEBI:57540"/>
        <dbReference type="ChEBI" id="CHEBI:57945"/>
        <dbReference type="EC" id="1.2.1.3"/>
    </reaction>
</comment>
<organism evidence="8 9">
    <name type="scientific">Oidiodendron maius (strain Zn)</name>
    <dbReference type="NCBI Taxonomy" id="913774"/>
    <lineage>
        <taxon>Eukaryota</taxon>
        <taxon>Fungi</taxon>
        <taxon>Dikarya</taxon>
        <taxon>Ascomycota</taxon>
        <taxon>Pezizomycotina</taxon>
        <taxon>Leotiomycetes</taxon>
        <taxon>Leotiomycetes incertae sedis</taxon>
        <taxon>Myxotrichaceae</taxon>
        <taxon>Oidiodendron</taxon>
    </lineage>
</organism>
<dbReference type="InterPro" id="IPR015590">
    <property type="entry name" value="Aldehyde_DH_dom"/>
</dbReference>
<sequence length="487" mass="52043">MTATKQEFESRLFINNQFVHAKSGKTITATNPADGSLVGVAEAAGPEDVDAAVAAASAAFKGEWSTFTGLQRRNCLVKLADLIEKRIPELARVDTLSMGVPIMLSQHFVHPWGVGILRSIAGYADKIEGQSFTDQDDGFYKIVEWCPAGVTAAISTWNAGLAYFAGYAGAALAAGNTFIYKASEKAPFNALMIADLIPEAGFPPGVLNIISGGGETGALLASHMQIRVIGFTGSAPTGKKVAELAARSNLKKTILELGGKAPGIVFDDCNIENVLQTCGDIFLSINGQACTASTRILVQSTIVEELTKKMKERFENMEALIGCNPIEPTSRVGTLADTKQLEHVLKGFEIGKESGKLITGGSRKGTTGCYVQPTIFVDVEEDSKLWREEVYGPVVLIKSFETEEDAIRMGNDTEYGLAAQIFTRDIARAIRVSRKMDVGVVTINSGGIGDNQSSFGGMKGSGLGRTGGWYGVKEFMEPKSIKINMKV</sequence>
<evidence type="ECO:0000256" key="2">
    <source>
        <dbReference type="ARBA" id="ARBA00023002"/>
    </source>
</evidence>
<dbReference type="InterPro" id="IPR016161">
    <property type="entry name" value="Ald_DH/histidinol_DH"/>
</dbReference>
<dbReference type="GO" id="GO:0004029">
    <property type="term" value="F:aldehyde dehydrogenase (NAD+) activity"/>
    <property type="evidence" value="ECO:0007669"/>
    <property type="project" value="UniProtKB-EC"/>
</dbReference>
<feature type="domain" description="Aldehyde dehydrogenase" evidence="7">
    <location>
        <begin position="18"/>
        <end position="481"/>
    </location>
</feature>
<dbReference type="Proteomes" id="UP000054321">
    <property type="component" value="Unassembled WGS sequence"/>
</dbReference>
<dbReference type="Gene3D" id="3.40.309.10">
    <property type="entry name" value="Aldehyde Dehydrogenase, Chain A, domain 2"/>
    <property type="match status" value="1"/>
</dbReference>
<gene>
    <name evidence="8" type="ORF">OIDMADRAFT_153661</name>
</gene>
<dbReference type="PROSITE" id="PS00070">
    <property type="entry name" value="ALDEHYDE_DEHYDR_CYS"/>
    <property type="match status" value="1"/>
</dbReference>
<dbReference type="STRING" id="913774.A0A0C3DTS5"/>
<evidence type="ECO:0000256" key="5">
    <source>
        <dbReference type="PROSITE-ProRule" id="PRU10007"/>
    </source>
</evidence>
<comment type="similarity">
    <text evidence="1 6">Belongs to the aldehyde dehydrogenase family.</text>
</comment>
<dbReference type="FunFam" id="3.40.605.10:FF:000007">
    <property type="entry name" value="NAD/NADP-dependent betaine aldehyde dehydrogenase"/>
    <property type="match status" value="1"/>
</dbReference>
<feature type="active site" evidence="5">
    <location>
        <position position="256"/>
    </location>
</feature>
<evidence type="ECO:0000256" key="6">
    <source>
        <dbReference type="RuleBase" id="RU003345"/>
    </source>
</evidence>
<dbReference type="OrthoDB" id="310895at2759"/>
<dbReference type="PROSITE" id="PS00687">
    <property type="entry name" value="ALDEHYDE_DEHYDR_GLU"/>
    <property type="match status" value="1"/>
</dbReference>
<dbReference type="EMBL" id="KN832871">
    <property type="protein sequence ID" value="KIN05478.1"/>
    <property type="molecule type" value="Genomic_DNA"/>
</dbReference>
<dbReference type="Gene3D" id="3.40.605.10">
    <property type="entry name" value="Aldehyde Dehydrogenase, Chain A, domain 1"/>
    <property type="match status" value="1"/>
</dbReference>
<dbReference type="HOGENOM" id="CLU_005391_0_1_1"/>
<evidence type="ECO:0000313" key="8">
    <source>
        <dbReference type="EMBL" id="KIN05478.1"/>
    </source>
</evidence>
<dbReference type="InterPro" id="IPR016160">
    <property type="entry name" value="Ald_DH_CS_CYS"/>
</dbReference>
<dbReference type="SUPFAM" id="SSF53720">
    <property type="entry name" value="ALDH-like"/>
    <property type="match status" value="1"/>
</dbReference>
<keyword evidence="9" id="KW-1185">Reference proteome</keyword>
<evidence type="ECO:0000256" key="1">
    <source>
        <dbReference type="ARBA" id="ARBA00009986"/>
    </source>
</evidence>
<reference evidence="9" key="2">
    <citation type="submission" date="2015-01" db="EMBL/GenBank/DDBJ databases">
        <title>Evolutionary Origins and Diversification of the Mycorrhizal Mutualists.</title>
        <authorList>
            <consortium name="DOE Joint Genome Institute"/>
            <consortium name="Mycorrhizal Genomics Consortium"/>
            <person name="Kohler A."/>
            <person name="Kuo A."/>
            <person name="Nagy L.G."/>
            <person name="Floudas D."/>
            <person name="Copeland A."/>
            <person name="Barry K.W."/>
            <person name="Cichocki N."/>
            <person name="Veneault-Fourrey C."/>
            <person name="LaButti K."/>
            <person name="Lindquist E.A."/>
            <person name="Lipzen A."/>
            <person name="Lundell T."/>
            <person name="Morin E."/>
            <person name="Murat C."/>
            <person name="Riley R."/>
            <person name="Ohm R."/>
            <person name="Sun H."/>
            <person name="Tunlid A."/>
            <person name="Henrissat B."/>
            <person name="Grigoriev I.V."/>
            <person name="Hibbett D.S."/>
            <person name="Martin F."/>
        </authorList>
    </citation>
    <scope>NUCLEOTIDE SEQUENCE [LARGE SCALE GENOMIC DNA]</scope>
    <source>
        <strain evidence="9">Zn</strain>
    </source>
</reference>
<keyword evidence="2 6" id="KW-0560">Oxidoreductase</keyword>
<dbReference type="InParanoid" id="A0A0C3DTS5"/>
<evidence type="ECO:0000259" key="7">
    <source>
        <dbReference type="Pfam" id="PF00171"/>
    </source>
</evidence>
<dbReference type="Pfam" id="PF00171">
    <property type="entry name" value="Aldedh"/>
    <property type="match status" value="1"/>
</dbReference>
<dbReference type="InterPro" id="IPR029510">
    <property type="entry name" value="Ald_DH_CS_GLU"/>
</dbReference>
<dbReference type="InterPro" id="IPR016163">
    <property type="entry name" value="Ald_DH_C"/>
</dbReference>
<reference evidence="8 9" key="1">
    <citation type="submission" date="2014-04" db="EMBL/GenBank/DDBJ databases">
        <authorList>
            <consortium name="DOE Joint Genome Institute"/>
            <person name="Kuo A."/>
            <person name="Martino E."/>
            <person name="Perotto S."/>
            <person name="Kohler A."/>
            <person name="Nagy L.G."/>
            <person name="Floudas D."/>
            <person name="Copeland A."/>
            <person name="Barry K.W."/>
            <person name="Cichocki N."/>
            <person name="Veneault-Fourrey C."/>
            <person name="LaButti K."/>
            <person name="Lindquist E.A."/>
            <person name="Lipzen A."/>
            <person name="Lundell T."/>
            <person name="Morin E."/>
            <person name="Murat C."/>
            <person name="Sun H."/>
            <person name="Tunlid A."/>
            <person name="Henrissat B."/>
            <person name="Grigoriev I.V."/>
            <person name="Hibbett D.S."/>
            <person name="Martin F."/>
            <person name="Nordberg H.P."/>
            <person name="Cantor M.N."/>
            <person name="Hua S.X."/>
        </authorList>
    </citation>
    <scope>NUCLEOTIDE SEQUENCE [LARGE SCALE GENOMIC DNA]</scope>
    <source>
        <strain evidence="8 9">Zn</strain>
    </source>
</reference>
<dbReference type="AlphaFoldDB" id="A0A0C3DTS5"/>
<name>A0A0C3DTS5_OIDMZ</name>